<organism evidence="1 2">
    <name type="scientific">Intrasporangium chromatireducens Q5-1</name>
    <dbReference type="NCBI Taxonomy" id="584657"/>
    <lineage>
        <taxon>Bacteria</taxon>
        <taxon>Bacillati</taxon>
        <taxon>Actinomycetota</taxon>
        <taxon>Actinomycetes</taxon>
        <taxon>Micrococcales</taxon>
        <taxon>Intrasporangiaceae</taxon>
        <taxon>Intrasporangium</taxon>
    </lineage>
</organism>
<evidence type="ECO:0000313" key="1">
    <source>
        <dbReference type="EMBL" id="EWT07102.1"/>
    </source>
</evidence>
<dbReference type="Pfam" id="PF02423">
    <property type="entry name" value="OCD_Mu_crystall"/>
    <property type="match status" value="1"/>
</dbReference>
<dbReference type="InterPro" id="IPR036291">
    <property type="entry name" value="NAD(P)-bd_dom_sf"/>
</dbReference>
<dbReference type="PANTHER" id="PTHR13812">
    <property type="entry name" value="KETIMINE REDUCTASE MU-CRYSTALLIN"/>
    <property type="match status" value="1"/>
</dbReference>
<dbReference type="Proteomes" id="UP000019494">
    <property type="component" value="Unassembled WGS sequence"/>
</dbReference>
<dbReference type="OrthoDB" id="4311033at2"/>
<reference evidence="2" key="1">
    <citation type="submission" date="2013-08" db="EMBL/GenBank/DDBJ databases">
        <title>Intrasporangium oryzae NRRL B-24470.</title>
        <authorList>
            <person name="Liu H."/>
            <person name="Wang G."/>
        </authorList>
    </citation>
    <scope>NUCLEOTIDE SEQUENCE [LARGE SCALE GENOMIC DNA]</scope>
    <source>
        <strain evidence="2">Q5-1</strain>
    </source>
</reference>
<dbReference type="InterPro" id="IPR023401">
    <property type="entry name" value="ODC_N"/>
</dbReference>
<keyword evidence="2" id="KW-1185">Reference proteome</keyword>
<dbReference type="GO" id="GO:0005737">
    <property type="term" value="C:cytoplasm"/>
    <property type="evidence" value="ECO:0007669"/>
    <property type="project" value="TreeGrafter"/>
</dbReference>
<name>W9GPY9_9MICO</name>
<dbReference type="Gene3D" id="3.40.50.720">
    <property type="entry name" value="NAD(P)-binding Rossmann-like Domain"/>
    <property type="match status" value="1"/>
</dbReference>
<sequence>MSATRIPWIDAASLRQALPWPHVVDTLESAIRDGASRRDLPPRTGVPVTAGELLLMPAEVGVDVGVKVVAVHDGSAGPAVPRIQGVHVAFDGVTLAPTAVLEARTLTLLRTAGLSALAVRHLAPGPARSLALFGTGPQSVAHALAIDSVRPLEHVWVIGRRPESVETVVEQLGDAGIAAVSGTPADIASADIVACCTTAADPLFDSRALRPQATVVAVGSHSPTRREVDAALVRRATVIVESRPSALTEAGDIVIAIDDGVPAGTAIDGDLGDLVRGDVTIHTDRPRLFKSVGEAWADVVVASAAVREVLASTAVV</sequence>
<protein>
    <submittedName>
        <fullName evidence="1">Ornithine cyclodeaminase</fullName>
    </submittedName>
</protein>
<dbReference type="PANTHER" id="PTHR13812:SF19">
    <property type="entry name" value="KETIMINE REDUCTASE MU-CRYSTALLIN"/>
    <property type="match status" value="1"/>
</dbReference>
<dbReference type="RefSeq" id="WP_034714015.1">
    <property type="nucleotide sequence ID" value="NZ_AWQS01000021.1"/>
</dbReference>
<dbReference type="EMBL" id="AWQS01000021">
    <property type="protein sequence ID" value="EWT07102.1"/>
    <property type="molecule type" value="Genomic_DNA"/>
</dbReference>
<evidence type="ECO:0000313" key="2">
    <source>
        <dbReference type="Proteomes" id="UP000019494"/>
    </source>
</evidence>
<gene>
    <name evidence="1" type="ORF">N864_12170</name>
</gene>
<accession>W9GPY9</accession>
<comment type="caution">
    <text evidence="1">The sequence shown here is derived from an EMBL/GenBank/DDBJ whole genome shotgun (WGS) entry which is preliminary data.</text>
</comment>
<dbReference type="SUPFAM" id="SSF51735">
    <property type="entry name" value="NAD(P)-binding Rossmann-fold domains"/>
    <property type="match status" value="1"/>
</dbReference>
<dbReference type="PIRSF" id="PIRSF001439">
    <property type="entry name" value="CryM"/>
    <property type="match status" value="1"/>
</dbReference>
<proteinExistence type="predicted"/>
<dbReference type="Gene3D" id="3.30.1780.10">
    <property type="entry name" value="ornithine cyclodeaminase, domain 1"/>
    <property type="match status" value="1"/>
</dbReference>
<dbReference type="PATRIC" id="fig|584657.3.peg.919"/>
<dbReference type="AlphaFoldDB" id="W9GPY9"/>
<dbReference type="InterPro" id="IPR003462">
    <property type="entry name" value="ODC_Mu_crystall"/>
</dbReference>